<name>A0AAJ0DFK4_9PEZI</name>
<evidence type="ECO:0000313" key="3">
    <source>
        <dbReference type="Proteomes" id="UP001271007"/>
    </source>
</evidence>
<comment type="caution">
    <text evidence="2">The sequence shown here is derived from an EMBL/GenBank/DDBJ whole genome shotgun (WGS) entry which is preliminary data.</text>
</comment>
<protein>
    <submittedName>
        <fullName evidence="2">Uncharacterized protein</fullName>
    </submittedName>
</protein>
<feature type="signal peptide" evidence="1">
    <location>
        <begin position="1"/>
        <end position="22"/>
    </location>
</feature>
<keyword evidence="1" id="KW-0732">Signal</keyword>
<keyword evidence="3" id="KW-1185">Reference proteome</keyword>
<organism evidence="2 3">
    <name type="scientific">Extremus antarcticus</name>
    <dbReference type="NCBI Taxonomy" id="702011"/>
    <lineage>
        <taxon>Eukaryota</taxon>
        <taxon>Fungi</taxon>
        <taxon>Dikarya</taxon>
        <taxon>Ascomycota</taxon>
        <taxon>Pezizomycotina</taxon>
        <taxon>Dothideomycetes</taxon>
        <taxon>Dothideomycetidae</taxon>
        <taxon>Mycosphaerellales</taxon>
        <taxon>Extremaceae</taxon>
        <taxon>Extremus</taxon>
    </lineage>
</organism>
<dbReference type="AlphaFoldDB" id="A0AAJ0DFK4"/>
<accession>A0AAJ0DFK4</accession>
<reference evidence="2" key="1">
    <citation type="submission" date="2023-04" db="EMBL/GenBank/DDBJ databases">
        <title>Black Yeasts Isolated from many extreme environments.</title>
        <authorList>
            <person name="Coleine C."/>
            <person name="Stajich J.E."/>
            <person name="Selbmann L."/>
        </authorList>
    </citation>
    <scope>NUCLEOTIDE SEQUENCE</scope>
    <source>
        <strain evidence="2">CCFEE 5312</strain>
    </source>
</reference>
<sequence length="206" mass="22782">MQPYIMPAVYGLLLLVLNHTSATFLHPQDSIDSEYTTTLDTRQIITANPSISCCESCTGAFDQTTYMNVFDDFCGWANLGLELWTTQTYNTGTFYCTPGSGHCIQLAMTYECEDPTTGDVDYSGCMGYFEYAINPDYCGGPLYRGARIKTSDGCYVFQATGSTPVPAGNVLMALDCDDSGRWCRSPILNTTIMVPEHVWEEYVQAV</sequence>
<gene>
    <name evidence="2" type="ORF">LTR09_005692</name>
</gene>
<evidence type="ECO:0000256" key="1">
    <source>
        <dbReference type="SAM" id="SignalP"/>
    </source>
</evidence>
<dbReference type="Proteomes" id="UP001271007">
    <property type="component" value="Unassembled WGS sequence"/>
</dbReference>
<evidence type="ECO:0000313" key="2">
    <source>
        <dbReference type="EMBL" id="KAK3053066.1"/>
    </source>
</evidence>
<feature type="chain" id="PRO_5042612164" evidence="1">
    <location>
        <begin position="23"/>
        <end position="206"/>
    </location>
</feature>
<proteinExistence type="predicted"/>
<dbReference type="EMBL" id="JAWDJX010000017">
    <property type="protein sequence ID" value="KAK3053066.1"/>
    <property type="molecule type" value="Genomic_DNA"/>
</dbReference>